<name>A0A369JTL0_HYPMA</name>
<evidence type="ECO:0000313" key="1">
    <source>
        <dbReference type="EMBL" id="RDB23867.1"/>
    </source>
</evidence>
<dbReference type="AlphaFoldDB" id="A0A369JTL0"/>
<organism evidence="1 2">
    <name type="scientific">Hypsizygus marmoreus</name>
    <name type="common">White beech mushroom</name>
    <name type="synonym">Agaricus marmoreus</name>
    <dbReference type="NCBI Taxonomy" id="39966"/>
    <lineage>
        <taxon>Eukaryota</taxon>
        <taxon>Fungi</taxon>
        <taxon>Dikarya</taxon>
        <taxon>Basidiomycota</taxon>
        <taxon>Agaricomycotina</taxon>
        <taxon>Agaricomycetes</taxon>
        <taxon>Agaricomycetidae</taxon>
        <taxon>Agaricales</taxon>
        <taxon>Tricholomatineae</taxon>
        <taxon>Lyophyllaceae</taxon>
        <taxon>Hypsizygus</taxon>
    </lineage>
</organism>
<accession>A0A369JTL0</accession>
<dbReference type="Proteomes" id="UP000076154">
    <property type="component" value="Unassembled WGS sequence"/>
</dbReference>
<sequence>MGLKKIITLFSSVVLNISTIYGFPFDARSLTPRNRTGSDIGLRATAASVTYTGLIQVRALDGRVIGFVRNQDGLLPINGVNFGSNNQDLHVTFTTPTTGNGPFDILATDPKFTAPFYVGTALIVLIGIGSAVSGPFSNVIQSQSILWNINPTTTQLTAQYINPDGSHPTTVIGYDGLRNSLFLTGDVAAWNSQNNPLIPATAVNFFFVPSTSPPVTYNGRIQVRAGDTGRIIGFVRNVAGLLPVNGVNFGTPDQDLRVTFTTPGLNGPFNILATNPAFTAPFYIGASSSATFGPGSGNSGLFLNVDQTPLLAPPTATGQFSIGEWGFWFLDSATGKLAAQYVNPDGTRPATVIGYDGLRNSLFFTGDVGAWNTLNNPLLPAAVVELFFQSS</sequence>
<evidence type="ECO:0000313" key="2">
    <source>
        <dbReference type="Proteomes" id="UP000076154"/>
    </source>
</evidence>
<protein>
    <submittedName>
        <fullName evidence="1">Uncharacterized protein</fullName>
    </submittedName>
</protein>
<dbReference type="STRING" id="39966.A0A369JTL0"/>
<dbReference type="EMBL" id="LUEZ02000046">
    <property type="protein sequence ID" value="RDB23867.1"/>
    <property type="molecule type" value="Genomic_DNA"/>
</dbReference>
<keyword evidence="2" id="KW-1185">Reference proteome</keyword>
<reference evidence="1" key="1">
    <citation type="submission" date="2018-04" db="EMBL/GenBank/DDBJ databases">
        <title>Whole genome sequencing of Hypsizygus marmoreus.</title>
        <authorList>
            <person name="Choi I.-G."/>
            <person name="Min B."/>
            <person name="Kim J.-G."/>
            <person name="Kim S."/>
            <person name="Oh Y.-L."/>
            <person name="Kong W.-S."/>
            <person name="Park H."/>
            <person name="Jeong J."/>
            <person name="Song E.-S."/>
        </authorList>
    </citation>
    <scope>NUCLEOTIDE SEQUENCE [LARGE SCALE GENOMIC DNA]</scope>
    <source>
        <strain evidence="1">51987-8</strain>
    </source>
</reference>
<proteinExistence type="predicted"/>
<dbReference type="InParanoid" id="A0A369JTL0"/>
<dbReference type="OrthoDB" id="3167181at2759"/>
<comment type="caution">
    <text evidence="1">The sequence shown here is derived from an EMBL/GenBank/DDBJ whole genome shotgun (WGS) entry which is preliminary data.</text>
</comment>
<gene>
    <name evidence="1" type="ORF">Hypma_009202</name>
</gene>